<dbReference type="GO" id="GO:0035196">
    <property type="term" value="P:miRNA processing"/>
    <property type="evidence" value="ECO:0007669"/>
    <property type="project" value="InterPro"/>
</dbReference>
<protein>
    <submittedName>
        <fullName evidence="2">Uncharacterized protein</fullName>
    </submittedName>
</protein>
<keyword evidence="3" id="KW-1185">Reference proteome</keyword>
<dbReference type="OrthoDB" id="1935385at2759"/>
<accession>A0A835DJ25</accession>
<dbReference type="GO" id="GO:0000398">
    <property type="term" value="P:mRNA splicing, via spliceosome"/>
    <property type="evidence" value="ECO:0007669"/>
    <property type="project" value="InterPro"/>
</dbReference>
<name>A0A835DJ25_TETSI</name>
<comment type="caution">
    <text evidence="2">The sequence shown here is derived from an EMBL/GenBank/DDBJ whole genome shotgun (WGS) entry which is preliminary data.</text>
</comment>
<feature type="region of interest" description="Disordered" evidence="1">
    <location>
        <begin position="1"/>
        <end position="127"/>
    </location>
</feature>
<dbReference type="EMBL" id="JABCRI010000005">
    <property type="protein sequence ID" value="KAF8406098.1"/>
    <property type="molecule type" value="Genomic_DNA"/>
</dbReference>
<dbReference type="Pfam" id="PF15502">
    <property type="entry name" value="MPLKIP"/>
    <property type="match status" value="1"/>
</dbReference>
<dbReference type="PANTHER" id="PTHR36054:SF2">
    <property type="entry name" value="PROTEIN SICKLE"/>
    <property type="match status" value="1"/>
</dbReference>
<evidence type="ECO:0000256" key="1">
    <source>
        <dbReference type="SAM" id="MobiDB-lite"/>
    </source>
</evidence>
<dbReference type="InterPro" id="IPR028265">
    <property type="entry name" value="TTDN1/SICKLE"/>
</dbReference>
<dbReference type="Proteomes" id="UP000655225">
    <property type="component" value="Unassembled WGS sequence"/>
</dbReference>
<evidence type="ECO:0000313" key="2">
    <source>
        <dbReference type="EMBL" id="KAF8406098.1"/>
    </source>
</evidence>
<feature type="compositionally biased region" description="Polar residues" evidence="1">
    <location>
        <begin position="24"/>
        <end position="35"/>
    </location>
</feature>
<dbReference type="InterPro" id="IPR039292">
    <property type="entry name" value="SICKLE"/>
</dbReference>
<proteinExistence type="predicted"/>
<gene>
    <name evidence="2" type="ORF">HHK36_008178</name>
</gene>
<organism evidence="2 3">
    <name type="scientific">Tetracentron sinense</name>
    <name type="common">Spur-leaf</name>
    <dbReference type="NCBI Taxonomy" id="13715"/>
    <lineage>
        <taxon>Eukaryota</taxon>
        <taxon>Viridiplantae</taxon>
        <taxon>Streptophyta</taxon>
        <taxon>Embryophyta</taxon>
        <taxon>Tracheophyta</taxon>
        <taxon>Spermatophyta</taxon>
        <taxon>Magnoliopsida</taxon>
        <taxon>Trochodendrales</taxon>
        <taxon>Trochodendraceae</taxon>
        <taxon>Tetracentron</taxon>
    </lineage>
</organism>
<reference evidence="2 3" key="1">
    <citation type="submission" date="2020-04" db="EMBL/GenBank/DDBJ databases">
        <title>Plant Genome Project.</title>
        <authorList>
            <person name="Zhang R.-G."/>
        </authorList>
    </citation>
    <scope>NUCLEOTIDE SEQUENCE [LARGE SCALE GENOMIC DNA]</scope>
    <source>
        <strain evidence="2">YNK0</strain>
        <tissue evidence="2">Leaf</tissue>
    </source>
</reference>
<dbReference type="AlphaFoldDB" id="A0A835DJ25"/>
<dbReference type="OMA" id="QRIHEAS"/>
<sequence>MYQAPSPYHGSGSWRSPIGMVSTFHRQQGTPPGSWNGSGGMASCGFLSNSSRGGGFSSPVYGRGGSPSPNSGRGRGRWFNSSSSPSSGRGGSPSPNSGRVRGRWFNSSPSHGSGQGGGRGQGFHANVSARERPEMFYTKSMVEDPWRLLKPVIRSLVVPAQSLNTPNSLRSWLSKSVSMKKTRISEAANDFSSQSSLAECLASSFEETVKDATSA</sequence>
<feature type="compositionally biased region" description="Low complexity" evidence="1">
    <location>
        <begin position="66"/>
        <end position="99"/>
    </location>
</feature>
<evidence type="ECO:0000313" key="3">
    <source>
        <dbReference type="Proteomes" id="UP000655225"/>
    </source>
</evidence>
<dbReference type="PANTHER" id="PTHR36054">
    <property type="entry name" value="PROTEIN SICKLE"/>
    <property type="match status" value="1"/>
</dbReference>